<evidence type="ECO:0000313" key="1">
    <source>
        <dbReference type="EMBL" id="GIF84801.1"/>
    </source>
</evidence>
<sequence length="145" mass="15988">MLATVPQRQRLALHHAATGLAAAAPLLAGRTARRTERWPGLPGFTAAWQADPASRISTATQRFAAYRRGTAEVELHSVLGFDEDTLERQIARINLGPHRVRVSAGTTWRGFEARWACGDVAHRLVCRGPQRLADFLDLLLGLAWE</sequence>
<protein>
    <submittedName>
        <fullName evidence="1">Uncharacterized protein</fullName>
    </submittedName>
</protein>
<accession>A0A8J3JHN0</accession>
<dbReference type="AlphaFoldDB" id="A0A8J3JHN0"/>
<gene>
    <name evidence="1" type="ORF">Cba03nite_61500</name>
</gene>
<organism evidence="1 2">
    <name type="scientific">Catellatospora bangladeshensis</name>
    <dbReference type="NCBI Taxonomy" id="310355"/>
    <lineage>
        <taxon>Bacteria</taxon>
        <taxon>Bacillati</taxon>
        <taxon>Actinomycetota</taxon>
        <taxon>Actinomycetes</taxon>
        <taxon>Micromonosporales</taxon>
        <taxon>Micromonosporaceae</taxon>
        <taxon>Catellatospora</taxon>
    </lineage>
</organism>
<dbReference type="RefSeq" id="WP_203753652.1">
    <property type="nucleotide sequence ID" value="NZ_BONF01000041.1"/>
</dbReference>
<dbReference type="EMBL" id="BONF01000041">
    <property type="protein sequence ID" value="GIF84801.1"/>
    <property type="molecule type" value="Genomic_DNA"/>
</dbReference>
<reference evidence="1 2" key="1">
    <citation type="submission" date="2021-01" db="EMBL/GenBank/DDBJ databases">
        <title>Whole genome shotgun sequence of Catellatospora bangladeshensis NBRC 107357.</title>
        <authorList>
            <person name="Komaki H."/>
            <person name="Tamura T."/>
        </authorList>
    </citation>
    <scope>NUCLEOTIDE SEQUENCE [LARGE SCALE GENOMIC DNA]</scope>
    <source>
        <strain evidence="1 2">NBRC 107357</strain>
    </source>
</reference>
<proteinExistence type="predicted"/>
<name>A0A8J3JHN0_9ACTN</name>
<evidence type="ECO:0000313" key="2">
    <source>
        <dbReference type="Proteomes" id="UP000601223"/>
    </source>
</evidence>
<dbReference type="Proteomes" id="UP000601223">
    <property type="component" value="Unassembled WGS sequence"/>
</dbReference>
<comment type="caution">
    <text evidence="1">The sequence shown here is derived from an EMBL/GenBank/DDBJ whole genome shotgun (WGS) entry which is preliminary data.</text>
</comment>
<keyword evidence="2" id="KW-1185">Reference proteome</keyword>